<dbReference type="PANTHER" id="PTHR46140">
    <property type="entry name" value="VACUOLAR TRANSPORTER CHAPERONE 1-RELATED"/>
    <property type="match status" value="1"/>
</dbReference>
<dbReference type="AlphaFoldDB" id="A0A179FI26"/>
<organism evidence="8 9">
    <name type="scientific">Pochonia chlamydosporia 170</name>
    <dbReference type="NCBI Taxonomy" id="1380566"/>
    <lineage>
        <taxon>Eukaryota</taxon>
        <taxon>Fungi</taxon>
        <taxon>Dikarya</taxon>
        <taxon>Ascomycota</taxon>
        <taxon>Pezizomycotina</taxon>
        <taxon>Sordariomycetes</taxon>
        <taxon>Hypocreomycetidae</taxon>
        <taxon>Hypocreales</taxon>
        <taxon>Clavicipitaceae</taxon>
        <taxon>Pochonia</taxon>
    </lineage>
</organism>
<comment type="caution">
    <text evidence="8">The sequence shown here is derived from an EMBL/GenBank/DDBJ whole genome shotgun (WGS) entry which is preliminary data.</text>
</comment>
<evidence type="ECO:0000256" key="4">
    <source>
        <dbReference type="ARBA" id="ARBA00022989"/>
    </source>
</evidence>
<dbReference type="RefSeq" id="XP_018142518.1">
    <property type="nucleotide sequence ID" value="XM_018285398.1"/>
</dbReference>
<feature type="domain" description="SPX" evidence="7">
    <location>
        <begin position="1"/>
        <end position="213"/>
    </location>
</feature>
<evidence type="ECO:0000256" key="3">
    <source>
        <dbReference type="ARBA" id="ARBA00022692"/>
    </source>
</evidence>
<dbReference type="CDD" id="cd14474">
    <property type="entry name" value="SPX_YDR089W"/>
    <property type="match status" value="1"/>
</dbReference>
<dbReference type="GO" id="GO:0005774">
    <property type="term" value="C:vacuolar membrane"/>
    <property type="evidence" value="ECO:0007669"/>
    <property type="project" value="UniProtKB-SubCell"/>
</dbReference>
<keyword evidence="9" id="KW-1185">Reference proteome</keyword>
<dbReference type="OrthoDB" id="5588846at2759"/>
<evidence type="ECO:0000256" key="6">
    <source>
        <dbReference type="SAM" id="MobiDB-lite"/>
    </source>
</evidence>
<dbReference type="GO" id="GO:0006799">
    <property type="term" value="P:polyphosphate biosynthetic process"/>
    <property type="evidence" value="ECO:0007669"/>
    <property type="project" value="UniProtKB-ARBA"/>
</dbReference>
<dbReference type="InterPro" id="IPR051572">
    <property type="entry name" value="VTC_Complex_Subunit"/>
</dbReference>
<keyword evidence="2" id="KW-0926">Vacuole</keyword>
<dbReference type="GeneID" id="28849392"/>
<proteinExistence type="predicted"/>
<evidence type="ECO:0000256" key="2">
    <source>
        <dbReference type="ARBA" id="ARBA00022554"/>
    </source>
</evidence>
<keyword evidence="5" id="KW-0472">Membrane</keyword>
<dbReference type="STRING" id="1380566.A0A179FI26"/>
<dbReference type="Proteomes" id="UP000078397">
    <property type="component" value="Unassembled WGS sequence"/>
</dbReference>
<evidence type="ECO:0000256" key="1">
    <source>
        <dbReference type="ARBA" id="ARBA00004128"/>
    </source>
</evidence>
<name>A0A179FI26_METCM</name>
<dbReference type="PROSITE" id="PS51382">
    <property type="entry name" value="SPX"/>
    <property type="match status" value="1"/>
</dbReference>
<dbReference type="InterPro" id="IPR004331">
    <property type="entry name" value="SPX_dom"/>
</dbReference>
<keyword evidence="4" id="KW-1133">Transmembrane helix</keyword>
<reference evidence="8 9" key="1">
    <citation type="journal article" date="2016" name="PLoS Pathog.">
        <title>Biosynthesis of antibiotic leucinostatins in bio-control fungus Purpureocillium lilacinum and their inhibition on phytophthora revealed by genome mining.</title>
        <authorList>
            <person name="Wang G."/>
            <person name="Liu Z."/>
            <person name="Lin R."/>
            <person name="Li E."/>
            <person name="Mao Z."/>
            <person name="Ling J."/>
            <person name="Yang Y."/>
            <person name="Yin W.B."/>
            <person name="Xie B."/>
        </authorList>
    </citation>
    <scope>NUCLEOTIDE SEQUENCE [LARGE SCALE GENOMIC DNA]</scope>
    <source>
        <strain evidence="8">170</strain>
    </source>
</reference>
<accession>A0A179FI26</accession>
<sequence>MKYGQRLEHESVPEWSVRKLHESSCCMADAASTAPGAFPTHHLPNTSTLTYEVHFTLTLLLLCAPSSDNLDYNSLKHEIKVYTTHDQATAITIPGRQDTALQNFEDGLYTELCCQHYRIDLFITSKAGEISRRLEHFATKTQRWVAKYSDGDADSLSLKRQRRFTKYEREVLRCGEEIQALSRFANAQVVGFRKILKKHKKWTGSKMLSSRFSEIVLNNAKSFTKRTFEHLHNRHDEILADLQAATPHFSKRSSPESIEPVMPESPGSPNPRQVDFEPLSPSQMDSSVKYWNEYDNGSERGGLEGVYVIYTSPTGDTGFPGFCDGITARTKSIVAWIKRLITRGEGDS</sequence>
<dbReference type="KEGG" id="pchm:VFPPC_06351"/>
<gene>
    <name evidence="8" type="ORF">VFPPC_06351</name>
</gene>
<evidence type="ECO:0000313" key="8">
    <source>
        <dbReference type="EMBL" id="OAQ65204.1"/>
    </source>
</evidence>
<evidence type="ECO:0000313" key="9">
    <source>
        <dbReference type="Proteomes" id="UP000078397"/>
    </source>
</evidence>
<evidence type="ECO:0000256" key="5">
    <source>
        <dbReference type="ARBA" id="ARBA00023136"/>
    </source>
</evidence>
<evidence type="ECO:0000259" key="7">
    <source>
        <dbReference type="PROSITE" id="PS51382"/>
    </source>
</evidence>
<feature type="region of interest" description="Disordered" evidence="6">
    <location>
        <begin position="249"/>
        <end position="272"/>
    </location>
</feature>
<protein>
    <submittedName>
        <fullName evidence="8">SPX domain-containing protein</fullName>
    </submittedName>
</protein>
<comment type="subcellular location">
    <subcellularLocation>
        <location evidence="1">Vacuole membrane</location>
        <topology evidence="1">Multi-pass membrane protein</topology>
    </subcellularLocation>
</comment>
<dbReference type="PANTHER" id="PTHR46140:SF1">
    <property type="entry name" value="VACUOLAR TRANSPORTER CHAPERONE COMPLEX SUBUNIT 4-RELATED"/>
    <property type="match status" value="1"/>
</dbReference>
<keyword evidence="3" id="KW-0812">Transmembrane</keyword>
<dbReference type="EMBL" id="LSBJ02000005">
    <property type="protein sequence ID" value="OAQ65204.1"/>
    <property type="molecule type" value="Genomic_DNA"/>
</dbReference>